<dbReference type="PANTHER" id="PTHR36302:SF1">
    <property type="entry name" value="COPPER CHAPERONE PCU(A)C"/>
    <property type="match status" value="1"/>
</dbReference>
<protein>
    <submittedName>
        <fullName evidence="3">Uncharacterized protein conserved in bacteria</fullName>
    </submittedName>
</protein>
<dbReference type="AlphaFoldDB" id="A0A7Z9A5H4"/>
<dbReference type="SUPFAM" id="SSF110087">
    <property type="entry name" value="DR1885-like metal-binding protein"/>
    <property type="match status" value="1"/>
</dbReference>
<evidence type="ECO:0000313" key="4">
    <source>
        <dbReference type="Proteomes" id="UP000282386"/>
    </source>
</evidence>
<feature type="region of interest" description="Disordered" evidence="1">
    <location>
        <begin position="33"/>
        <end position="63"/>
    </location>
</feature>
<dbReference type="EMBL" id="LR134479">
    <property type="protein sequence ID" value="VEI24185.1"/>
    <property type="molecule type" value="Genomic_DNA"/>
</dbReference>
<gene>
    <name evidence="3" type="ORF">NCTC10207_01951</name>
</gene>
<evidence type="ECO:0000256" key="1">
    <source>
        <dbReference type="SAM" id="MobiDB-lite"/>
    </source>
</evidence>
<dbReference type="PROSITE" id="PS51257">
    <property type="entry name" value="PROKAR_LIPOPROTEIN"/>
    <property type="match status" value="1"/>
</dbReference>
<dbReference type="Pfam" id="PF04314">
    <property type="entry name" value="PCuAC"/>
    <property type="match status" value="1"/>
</dbReference>
<evidence type="ECO:0000313" key="3">
    <source>
        <dbReference type="EMBL" id="VEI24185.1"/>
    </source>
</evidence>
<evidence type="ECO:0000256" key="2">
    <source>
        <dbReference type="SAM" id="SignalP"/>
    </source>
</evidence>
<dbReference type="PANTHER" id="PTHR36302">
    <property type="entry name" value="BLR7088 PROTEIN"/>
    <property type="match status" value="1"/>
</dbReference>
<feature type="chain" id="PRO_5039731762" evidence="2">
    <location>
        <begin position="25"/>
        <end position="284"/>
    </location>
</feature>
<accession>A0A7Z9A5H4</accession>
<sequence>MFKNHQKLVTFTCTAAAGVLLLSACGGGSTGTGASGSASASSSASSSASAGASAAGGQGASASSGTLKIEGAWVKSSKGGMTGVFGKITNSGDKPVKITSASSTATDTVQLHTTTKGSDGGTKMEQVHEFTIEPGATLELKPGGDHIMLMDMGCSLAAGGATTVTVKTEDGASLEFKPVARDYQGAKEEYKGEGSASATADASASGHDHSHEGHDHEHGGHDHSHSHDGGHDHSHEGHDHEHGGSSASGSASADEHADHDHGEGSHEHSHGAAGASESPLPECK</sequence>
<dbReference type="InterPro" id="IPR058248">
    <property type="entry name" value="Lxx211020-like"/>
</dbReference>
<organism evidence="3 4">
    <name type="scientific">Rothia aeria</name>
    <dbReference type="NCBI Taxonomy" id="172042"/>
    <lineage>
        <taxon>Bacteria</taxon>
        <taxon>Bacillati</taxon>
        <taxon>Actinomycetota</taxon>
        <taxon>Actinomycetes</taxon>
        <taxon>Micrococcales</taxon>
        <taxon>Micrococcaceae</taxon>
        <taxon>Rothia</taxon>
    </lineage>
</organism>
<feature type="compositionally biased region" description="Basic and acidic residues" evidence="1">
    <location>
        <begin position="206"/>
        <end position="243"/>
    </location>
</feature>
<proteinExistence type="predicted"/>
<dbReference type="Proteomes" id="UP000282386">
    <property type="component" value="Chromosome"/>
</dbReference>
<dbReference type="Gene3D" id="2.60.40.1890">
    <property type="entry name" value="PCu(A)C copper chaperone"/>
    <property type="match status" value="1"/>
</dbReference>
<feature type="compositionally biased region" description="Basic and acidic residues" evidence="1">
    <location>
        <begin position="253"/>
        <end position="270"/>
    </location>
</feature>
<feature type="compositionally biased region" description="Low complexity" evidence="1">
    <location>
        <begin position="35"/>
        <end position="53"/>
    </location>
</feature>
<dbReference type="InterPro" id="IPR036182">
    <property type="entry name" value="PCuAC_sf"/>
</dbReference>
<dbReference type="RefSeq" id="WP_126500506.1">
    <property type="nucleotide sequence ID" value="NZ_LR134479.1"/>
</dbReference>
<dbReference type="InterPro" id="IPR007410">
    <property type="entry name" value="LpqE-like"/>
</dbReference>
<feature type="signal peptide" evidence="2">
    <location>
        <begin position="1"/>
        <end position="24"/>
    </location>
</feature>
<feature type="compositionally biased region" description="Low complexity" evidence="1">
    <location>
        <begin position="193"/>
        <end position="205"/>
    </location>
</feature>
<reference evidence="3 4" key="1">
    <citation type="submission" date="2018-12" db="EMBL/GenBank/DDBJ databases">
        <authorList>
            <consortium name="Pathogen Informatics"/>
        </authorList>
    </citation>
    <scope>NUCLEOTIDE SEQUENCE [LARGE SCALE GENOMIC DNA]</scope>
    <source>
        <strain evidence="3 4">NCTC10207</strain>
    </source>
</reference>
<keyword evidence="2" id="KW-0732">Signal</keyword>
<feature type="region of interest" description="Disordered" evidence="1">
    <location>
        <begin position="187"/>
        <end position="284"/>
    </location>
</feature>
<name>A0A7Z9A5H4_9MICC</name>